<dbReference type="SMART" id="SM00490">
    <property type="entry name" value="HELICc"/>
    <property type="match status" value="1"/>
</dbReference>
<dbReference type="Gene3D" id="1.25.40.20">
    <property type="entry name" value="Ankyrin repeat-containing domain"/>
    <property type="match status" value="1"/>
</dbReference>
<feature type="domain" description="Helicase ATP-binding" evidence="9">
    <location>
        <begin position="192"/>
        <end position="396"/>
    </location>
</feature>
<dbReference type="PROSITE" id="PS50088">
    <property type="entry name" value="ANK_REPEAT"/>
    <property type="match status" value="1"/>
</dbReference>
<organism evidence="11 12">
    <name type="scientific">Castilleja foliolosa</name>
    <dbReference type="NCBI Taxonomy" id="1961234"/>
    <lineage>
        <taxon>Eukaryota</taxon>
        <taxon>Viridiplantae</taxon>
        <taxon>Streptophyta</taxon>
        <taxon>Embryophyta</taxon>
        <taxon>Tracheophyta</taxon>
        <taxon>Spermatophyta</taxon>
        <taxon>Magnoliopsida</taxon>
        <taxon>eudicotyledons</taxon>
        <taxon>Gunneridae</taxon>
        <taxon>Pentapetalae</taxon>
        <taxon>asterids</taxon>
        <taxon>lamiids</taxon>
        <taxon>Lamiales</taxon>
        <taxon>Orobanchaceae</taxon>
        <taxon>Pedicularideae</taxon>
        <taxon>Castillejinae</taxon>
        <taxon>Castilleja</taxon>
    </lineage>
</organism>
<feature type="domain" description="Helicase C-terminal" evidence="10">
    <location>
        <begin position="604"/>
        <end position="778"/>
    </location>
</feature>
<gene>
    <name evidence="11" type="ORF">CASFOL_011346</name>
</gene>
<evidence type="ECO:0000256" key="8">
    <source>
        <dbReference type="SAM" id="Phobius"/>
    </source>
</evidence>
<dbReference type="SMART" id="SM00487">
    <property type="entry name" value="DEXDc"/>
    <property type="match status" value="1"/>
</dbReference>
<dbReference type="InterPro" id="IPR036770">
    <property type="entry name" value="Ankyrin_rpt-contain_sf"/>
</dbReference>
<dbReference type="PANTHER" id="PTHR18934">
    <property type="entry name" value="ATP-DEPENDENT RNA HELICASE"/>
    <property type="match status" value="1"/>
</dbReference>
<keyword evidence="3" id="KW-0347">Helicase</keyword>
<evidence type="ECO:0000313" key="11">
    <source>
        <dbReference type="EMBL" id="KAL3646166.1"/>
    </source>
</evidence>
<feature type="transmembrane region" description="Helical" evidence="8">
    <location>
        <begin position="310"/>
        <end position="332"/>
    </location>
</feature>
<dbReference type="InterPro" id="IPR007502">
    <property type="entry name" value="Helicase-assoc_dom"/>
</dbReference>
<keyword evidence="4" id="KW-0067">ATP-binding</keyword>
<dbReference type="PROSITE" id="PS51192">
    <property type="entry name" value="HELICASE_ATP_BIND_1"/>
    <property type="match status" value="1"/>
</dbReference>
<feature type="region of interest" description="Disordered" evidence="7">
    <location>
        <begin position="541"/>
        <end position="582"/>
    </location>
</feature>
<evidence type="ECO:0000256" key="3">
    <source>
        <dbReference type="ARBA" id="ARBA00022806"/>
    </source>
</evidence>
<dbReference type="EMBL" id="JAVIJP010000013">
    <property type="protein sequence ID" value="KAL3646166.1"/>
    <property type="molecule type" value="Genomic_DNA"/>
</dbReference>
<comment type="caution">
    <text evidence="11">The sequence shown here is derived from an EMBL/GenBank/DDBJ whole genome shotgun (WGS) entry which is preliminary data.</text>
</comment>
<proteinExistence type="predicted"/>
<feature type="compositionally biased region" description="Basic and acidic residues" evidence="7">
    <location>
        <begin position="562"/>
        <end position="573"/>
    </location>
</feature>
<evidence type="ECO:0000256" key="4">
    <source>
        <dbReference type="ARBA" id="ARBA00022840"/>
    </source>
</evidence>
<feature type="region of interest" description="Disordered" evidence="7">
    <location>
        <begin position="1055"/>
        <end position="1089"/>
    </location>
</feature>
<dbReference type="PANTHER" id="PTHR18934:SF213">
    <property type="entry name" value="3'-5' RNA HELICASE YTHDC2"/>
    <property type="match status" value="1"/>
</dbReference>
<keyword evidence="2" id="KW-0547">Nucleotide-binding</keyword>
<dbReference type="InterPro" id="IPR002110">
    <property type="entry name" value="Ankyrin_rpt"/>
</dbReference>
<keyword evidence="8" id="KW-1133">Transmembrane helix</keyword>
<keyword evidence="12" id="KW-1185">Reference proteome</keyword>
<keyword evidence="8" id="KW-0812">Transmembrane</keyword>
<keyword evidence="6" id="KW-0040">ANK repeat</keyword>
<dbReference type="CDD" id="cd17917">
    <property type="entry name" value="DEXHc_RHA-like"/>
    <property type="match status" value="1"/>
</dbReference>
<sequence>MARKGKKTAKKKKMNEVAQASEATRIRLVQILEQFQSSNDQVYKFEEYLHDKDASTVYELCKKMGMEPKTYGKGQNHCRLLAIYKNRKKTSEKEKESFIFSEESKAALQDLFSRYPPNDVEMTENKLRESSGKSNAVRAFKDDIFSKPKMSQSEIASKVKSLASSIKKLPSLRQITEKRTKLPISSFRNVITSTIETHQVMLICGETGCGKTTQVPQFLLDHSWGKGEVCKIVCTQPRRISATSVAERIASERGEDLGDSVGYKIRLESKGGRDSSLVFCTNGILLRVLVGRGNSRKNNKSTKKMKNKDFGITHIIVLAYETPSLCTFAFALCLGSRGPLRLDEIHERDRFSDIMLAIIRDMLPLYPHLRLVLMSATLDAERFSSYFGGCPVIRVPGFTYPVKSFYLEDVLPLVRSTINNKFASTTQDVIMADTSVTDECRAALDEAIDLALLNDDSDPLLELIVSEGTLEVFNYQHSKTGVTPLMVLATKGRVSAICMLLSLGVDCSLKSKEGKTAFDYAKQGRQREAAEIIRIRMPIKSTKSEDQRSLDIRKSMPNKSTNSEDQRSLDIRKSMPNKSTNSEDQRLLDEYLLKVNPELIDFVLIEQLLRRICNDSKDGAILVFLPGWDEIHRSREKLLASPFFKDPSRYIILALHSRVPSMEQKEVFKRPPPGCRKIILTTNIAETSVTIDDVVYVVDSGRMKEKNYDPYDNISTLQSSWISKANAKQRQGRAGRCQPGICYHLFSKDRAASLLDFQVPEIKRMPIEELCLQLKLIDPSCKIEDFMKKTLDPPVEKTIHNAIAVLQDVGALTHDEKLTELGEKLGALPVHPLTSRMLFLAILLNCLDPALTLAVASDYRSPFISSTSPKEKEKAQAAKRELASFYGGNGDQLAVIAAFDCWRMAKDRGEQNKFCSQYFVSPNIMRMLSHMRKQLEGELHRFGFIPENASCCSLNGRNPGILQAVLVAGMYPMVGRMIPVGRYNLVETMDGNKVRLHRFSTNSKLSVNKFEVPPLITFDEIIRGDGGMLIRDCSLIGSFPLLLLASEIEVAQASDNYVEDENNNDREDDNNECKMENESLSSSNQGEKIMSSPNNVVKVIVDKWLTLESTALDVAQIYCLRERIAAAILFKVKYPREALPEHLGASLYAIACLLSYDGMTGISLPTKPVPVDSFGTYIGQAYDEKAMVIDRNPESYLTSLLLDCQNDALEPQNPVPEIPKKRLSGCKRRALRALCKVI</sequence>
<protein>
    <recommendedName>
        <fullName evidence="1">RNA helicase</fullName>
        <ecNumber evidence="1">3.6.4.13</ecNumber>
    </recommendedName>
</protein>
<dbReference type="Gene3D" id="1.20.120.1080">
    <property type="match status" value="1"/>
</dbReference>
<dbReference type="Proteomes" id="UP001632038">
    <property type="component" value="Unassembled WGS sequence"/>
</dbReference>
<dbReference type="PROSITE" id="PS51194">
    <property type="entry name" value="HELICASE_CTER"/>
    <property type="match status" value="1"/>
</dbReference>
<dbReference type="FunFam" id="3.40.50.300:FF:000860">
    <property type="entry name" value="DExH-box ATP-dependent RNA helicase DExH6"/>
    <property type="match status" value="1"/>
</dbReference>
<evidence type="ECO:0000256" key="1">
    <source>
        <dbReference type="ARBA" id="ARBA00012552"/>
    </source>
</evidence>
<comment type="catalytic activity">
    <reaction evidence="5">
        <text>ATP + H2O = ADP + phosphate + H(+)</text>
        <dbReference type="Rhea" id="RHEA:13065"/>
        <dbReference type="ChEBI" id="CHEBI:15377"/>
        <dbReference type="ChEBI" id="CHEBI:15378"/>
        <dbReference type="ChEBI" id="CHEBI:30616"/>
        <dbReference type="ChEBI" id="CHEBI:43474"/>
        <dbReference type="ChEBI" id="CHEBI:456216"/>
        <dbReference type="EC" id="3.6.4.13"/>
    </reaction>
</comment>
<feature type="compositionally biased region" description="Acidic residues" evidence="7">
    <location>
        <begin position="1057"/>
        <end position="1070"/>
    </location>
</feature>
<dbReference type="Pfam" id="PF04408">
    <property type="entry name" value="WHD_HA2"/>
    <property type="match status" value="1"/>
</dbReference>
<dbReference type="GO" id="GO:0005524">
    <property type="term" value="F:ATP binding"/>
    <property type="evidence" value="ECO:0007669"/>
    <property type="project" value="UniProtKB-KW"/>
</dbReference>
<keyword evidence="8" id="KW-0472">Membrane</keyword>
<dbReference type="InterPro" id="IPR048333">
    <property type="entry name" value="HA2_WH"/>
</dbReference>
<dbReference type="InterPro" id="IPR014001">
    <property type="entry name" value="Helicase_ATP-bd"/>
</dbReference>
<dbReference type="CDD" id="cd18791">
    <property type="entry name" value="SF2_C_RHA"/>
    <property type="match status" value="1"/>
</dbReference>
<evidence type="ECO:0000313" key="12">
    <source>
        <dbReference type="Proteomes" id="UP001632038"/>
    </source>
</evidence>
<accession>A0ABD3DZB4</accession>
<dbReference type="InterPro" id="IPR001650">
    <property type="entry name" value="Helicase_C-like"/>
</dbReference>
<feature type="compositionally biased region" description="Basic and acidic residues" evidence="7">
    <location>
        <begin position="542"/>
        <end position="554"/>
    </location>
</feature>
<dbReference type="Pfam" id="PF00271">
    <property type="entry name" value="Helicase_C"/>
    <property type="match status" value="1"/>
</dbReference>
<evidence type="ECO:0000256" key="2">
    <source>
        <dbReference type="ARBA" id="ARBA00022741"/>
    </source>
</evidence>
<dbReference type="Pfam" id="PF21010">
    <property type="entry name" value="HA2_C"/>
    <property type="match status" value="1"/>
</dbReference>
<dbReference type="SMART" id="SM00847">
    <property type="entry name" value="HA2"/>
    <property type="match status" value="1"/>
</dbReference>
<feature type="repeat" description="ANK" evidence="6">
    <location>
        <begin position="480"/>
        <end position="512"/>
    </location>
</feature>
<dbReference type="GO" id="GO:0003724">
    <property type="term" value="F:RNA helicase activity"/>
    <property type="evidence" value="ECO:0007669"/>
    <property type="project" value="UniProtKB-EC"/>
</dbReference>
<dbReference type="Gene3D" id="3.30.1370.50">
    <property type="entry name" value="R3H-like domain"/>
    <property type="match status" value="1"/>
</dbReference>
<evidence type="ECO:0000256" key="5">
    <source>
        <dbReference type="ARBA" id="ARBA00047984"/>
    </source>
</evidence>
<dbReference type="EC" id="3.6.4.13" evidence="1"/>
<name>A0ABD3DZB4_9LAMI</name>
<dbReference type="InterPro" id="IPR011709">
    <property type="entry name" value="DEAD-box_helicase_OB_fold"/>
</dbReference>
<evidence type="ECO:0000256" key="7">
    <source>
        <dbReference type="SAM" id="MobiDB-lite"/>
    </source>
</evidence>
<reference evidence="12" key="1">
    <citation type="journal article" date="2024" name="IScience">
        <title>Strigolactones Initiate the Formation of Haustorium-like Structures in Castilleja.</title>
        <authorList>
            <person name="Buerger M."/>
            <person name="Peterson D."/>
            <person name="Chory J."/>
        </authorList>
    </citation>
    <scope>NUCLEOTIDE SEQUENCE [LARGE SCALE GENOMIC DNA]</scope>
</reference>
<evidence type="ECO:0000259" key="9">
    <source>
        <dbReference type="PROSITE" id="PS51192"/>
    </source>
</evidence>
<dbReference type="SUPFAM" id="SSF48403">
    <property type="entry name" value="Ankyrin repeat"/>
    <property type="match status" value="1"/>
</dbReference>
<feature type="compositionally biased region" description="Polar residues" evidence="7">
    <location>
        <begin position="1078"/>
        <end position="1089"/>
    </location>
</feature>
<evidence type="ECO:0000259" key="10">
    <source>
        <dbReference type="PROSITE" id="PS51194"/>
    </source>
</evidence>
<evidence type="ECO:0000256" key="6">
    <source>
        <dbReference type="PROSITE-ProRule" id="PRU00023"/>
    </source>
</evidence>
<dbReference type="Gene3D" id="3.40.50.300">
    <property type="entry name" value="P-loop containing nucleotide triphosphate hydrolases"/>
    <property type="match status" value="2"/>
</dbReference>
<dbReference type="SUPFAM" id="SSF52540">
    <property type="entry name" value="P-loop containing nucleoside triphosphate hydrolases"/>
    <property type="match status" value="2"/>
</dbReference>
<dbReference type="InterPro" id="IPR036867">
    <property type="entry name" value="R3H_dom_sf"/>
</dbReference>
<dbReference type="InterPro" id="IPR027417">
    <property type="entry name" value="P-loop_NTPase"/>
</dbReference>
<keyword evidence="3" id="KW-0378">Hydrolase</keyword>
<dbReference type="Pfam" id="PF07717">
    <property type="entry name" value="OB_NTP_bind"/>
    <property type="match status" value="1"/>
</dbReference>
<dbReference type="AlphaFoldDB" id="A0ABD3DZB4"/>